<dbReference type="Pfam" id="PF00891">
    <property type="entry name" value="Methyltransf_2"/>
    <property type="match status" value="1"/>
</dbReference>
<keyword evidence="2" id="KW-0808">Transferase</keyword>
<dbReference type="AlphaFoldDB" id="A0A9P9ACQ0"/>
<feature type="domain" description="O-methyltransferase C-terminal" evidence="4">
    <location>
        <begin position="248"/>
        <end position="397"/>
    </location>
</feature>
<protein>
    <submittedName>
        <fullName evidence="5">O-methyltransferase</fullName>
    </submittedName>
</protein>
<dbReference type="InterPro" id="IPR029063">
    <property type="entry name" value="SAM-dependent_MTases_sf"/>
</dbReference>
<dbReference type="Gene3D" id="3.40.50.150">
    <property type="entry name" value="Vaccinia Virus protein VP39"/>
    <property type="match status" value="1"/>
</dbReference>
<dbReference type="PROSITE" id="PS51683">
    <property type="entry name" value="SAM_OMT_II"/>
    <property type="match status" value="1"/>
</dbReference>
<dbReference type="PANTHER" id="PTHR43712">
    <property type="entry name" value="PUTATIVE (AFU_ORTHOLOGUE AFUA_4G14580)-RELATED"/>
    <property type="match status" value="1"/>
</dbReference>
<keyword evidence="3" id="KW-0949">S-adenosyl-L-methionine</keyword>
<proteinExistence type="predicted"/>
<evidence type="ECO:0000256" key="1">
    <source>
        <dbReference type="ARBA" id="ARBA00022603"/>
    </source>
</evidence>
<dbReference type="Gene3D" id="1.10.10.10">
    <property type="entry name" value="Winged helix-like DNA-binding domain superfamily/Winged helix DNA-binding domain"/>
    <property type="match status" value="1"/>
</dbReference>
<evidence type="ECO:0000256" key="3">
    <source>
        <dbReference type="ARBA" id="ARBA00022691"/>
    </source>
</evidence>
<dbReference type="InterPro" id="IPR001077">
    <property type="entry name" value="COMT_C"/>
</dbReference>
<dbReference type="OrthoDB" id="1535081at2759"/>
<dbReference type="GO" id="GO:0008171">
    <property type="term" value="F:O-methyltransferase activity"/>
    <property type="evidence" value="ECO:0007669"/>
    <property type="project" value="InterPro"/>
</dbReference>
<evidence type="ECO:0000256" key="2">
    <source>
        <dbReference type="ARBA" id="ARBA00022679"/>
    </source>
</evidence>
<accession>A0A9P9ACQ0</accession>
<evidence type="ECO:0000313" key="5">
    <source>
        <dbReference type="EMBL" id="KAH6688484.1"/>
    </source>
</evidence>
<dbReference type="InterPro" id="IPR016461">
    <property type="entry name" value="COMT-like"/>
</dbReference>
<reference evidence="5" key="1">
    <citation type="journal article" date="2021" name="Nat. Commun.">
        <title>Genetic determinants of endophytism in the Arabidopsis root mycobiome.</title>
        <authorList>
            <person name="Mesny F."/>
            <person name="Miyauchi S."/>
            <person name="Thiergart T."/>
            <person name="Pickel B."/>
            <person name="Atanasova L."/>
            <person name="Karlsson M."/>
            <person name="Huettel B."/>
            <person name="Barry K.W."/>
            <person name="Haridas S."/>
            <person name="Chen C."/>
            <person name="Bauer D."/>
            <person name="Andreopoulos W."/>
            <person name="Pangilinan J."/>
            <person name="LaButti K."/>
            <person name="Riley R."/>
            <person name="Lipzen A."/>
            <person name="Clum A."/>
            <person name="Drula E."/>
            <person name="Henrissat B."/>
            <person name="Kohler A."/>
            <person name="Grigoriev I.V."/>
            <person name="Martin F.M."/>
            <person name="Hacquard S."/>
        </authorList>
    </citation>
    <scope>NUCLEOTIDE SEQUENCE</scope>
    <source>
        <strain evidence="5">MPI-SDFR-AT-0117</strain>
    </source>
</reference>
<comment type="caution">
    <text evidence="5">The sequence shown here is derived from an EMBL/GenBank/DDBJ whole genome shotgun (WGS) entry which is preliminary data.</text>
</comment>
<evidence type="ECO:0000259" key="4">
    <source>
        <dbReference type="Pfam" id="PF00891"/>
    </source>
</evidence>
<dbReference type="SUPFAM" id="SSF53335">
    <property type="entry name" value="S-adenosyl-L-methionine-dependent methyltransferases"/>
    <property type="match status" value="1"/>
</dbReference>
<gene>
    <name evidence="5" type="ORF">F5X68DRAFT_80179</name>
</gene>
<dbReference type="Proteomes" id="UP000770015">
    <property type="component" value="Unassembled WGS sequence"/>
</dbReference>
<keyword evidence="1" id="KW-0489">Methyltransferase</keyword>
<name>A0A9P9ACQ0_9PEZI</name>
<dbReference type="InterPro" id="IPR036390">
    <property type="entry name" value="WH_DNA-bd_sf"/>
</dbReference>
<dbReference type="InterPro" id="IPR036388">
    <property type="entry name" value="WH-like_DNA-bd_sf"/>
</dbReference>
<dbReference type="SUPFAM" id="SSF46785">
    <property type="entry name" value="Winged helix' DNA-binding domain"/>
    <property type="match status" value="1"/>
</dbReference>
<sequence>MTLTTTTSSFPEANPFHDLTPALVDAVRQFDAAANTDQETAVRDSIVNAAQAIIDAARPPQPQWMNQSAACAEFVALRLFIEWGAFEAIPLEGNISYEALAEKIDADMQLVRRFAWIMVSTGLLIQVGTDDVAHTDKSRQITQTVPLRAMWQLMFNNSFMGSAIMPRYFAANGRREPRGPTNVPYTVAHLNPDKTFWEVLNADPYQMRVFMEAMTAVGKDVPLMGPITGLYDLSRLAAPAAASDPARTLLVDVGGGKGHAITALCSAPGSPLTTDRCVLQDVPPVIAAVSADTTTTSAALAGTTLQAIDFHKEQPVRGALVYYIRHCLHNYGDPEVIGILRHTAAAMADDSVLLVAEYVMSNPPSKFAVWMDFIMCMSGGKERTRAMWQHVAAEAGLEIATYHGLDRSPDGHAVIEFVKRRQETAA</sequence>
<dbReference type="PANTHER" id="PTHR43712:SF16">
    <property type="entry name" value="O-METHYLTRANSFERASE ELCB"/>
    <property type="match status" value="1"/>
</dbReference>
<keyword evidence="6" id="KW-1185">Reference proteome</keyword>
<evidence type="ECO:0000313" key="6">
    <source>
        <dbReference type="Proteomes" id="UP000770015"/>
    </source>
</evidence>
<dbReference type="GO" id="GO:0032259">
    <property type="term" value="P:methylation"/>
    <property type="evidence" value="ECO:0007669"/>
    <property type="project" value="UniProtKB-KW"/>
</dbReference>
<organism evidence="5 6">
    <name type="scientific">Plectosphaerella plurivora</name>
    <dbReference type="NCBI Taxonomy" id="936078"/>
    <lineage>
        <taxon>Eukaryota</taxon>
        <taxon>Fungi</taxon>
        <taxon>Dikarya</taxon>
        <taxon>Ascomycota</taxon>
        <taxon>Pezizomycotina</taxon>
        <taxon>Sordariomycetes</taxon>
        <taxon>Hypocreomycetidae</taxon>
        <taxon>Glomerellales</taxon>
        <taxon>Plectosphaerellaceae</taxon>
        <taxon>Plectosphaerella</taxon>
    </lineage>
</organism>
<dbReference type="EMBL" id="JAGSXJ010000009">
    <property type="protein sequence ID" value="KAH6688484.1"/>
    <property type="molecule type" value="Genomic_DNA"/>
</dbReference>